<proteinExistence type="predicted"/>
<protein>
    <recommendedName>
        <fullName evidence="5">Peroxiredoxin C-terminal domain-containing protein</fullName>
    </recommendedName>
</protein>
<evidence type="ECO:0000256" key="4">
    <source>
        <dbReference type="ARBA" id="ARBA00023284"/>
    </source>
</evidence>
<gene>
    <name evidence="6" type="ORF">ENUP19_0169G0014</name>
</gene>
<comment type="caution">
    <text evidence="6">The sequence shown here is derived from an EMBL/GenBank/DDBJ whole genome shotgun (WGS) entry which is preliminary data.</text>
</comment>
<keyword evidence="1" id="KW-0575">Peroxidase</keyword>
<evidence type="ECO:0000256" key="2">
    <source>
        <dbReference type="ARBA" id="ARBA00022862"/>
    </source>
</evidence>
<accession>A0ABQ0DMF2</accession>
<evidence type="ECO:0000313" key="7">
    <source>
        <dbReference type="Proteomes" id="UP001628156"/>
    </source>
</evidence>
<dbReference type="InterPro" id="IPR019479">
    <property type="entry name" value="Peroxiredoxin_C"/>
</dbReference>
<dbReference type="Pfam" id="PF10417">
    <property type="entry name" value="1-cysPrx_C"/>
    <property type="match status" value="1"/>
</dbReference>
<dbReference type="EMBL" id="BAAFRS010000169">
    <property type="protein sequence ID" value="GAB1223987.1"/>
    <property type="molecule type" value="Genomic_DNA"/>
</dbReference>
<dbReference type="InterPro" id="IPR050217">
    <property type="entry name" value="Peroxiredoxin"/>
</dbReference>
<dbReference type="Proteomes" id="UP001628156">
    <property type="component" value="Unassembled WGS sequence"/>
</dbReference>
<dbReference type="PANTHER" id="PTHR10681">
    <property type="entry name" value="THIOREDOXIN PEROXIDASE"/>
    <property type="match status" value="1"/>
</dbReference>
<evidence type="ECO:0000256" key="1">
    <source>
        <dbReference type="ARBA" id="ARBA00022559"/>
    </source>
</evidence>
<dbReference type="PANTHER" id="PTHR10681:SF171">
    <property type="entry name" value="PEROXIREDOXIN 4"/>
    <property type="match status" value="1"/>
</dbReference>
<organism evidence="6 7">
    <name type="scientific">Entamoeba nuttalli</name>
    <dbReference type="NCBI Taxonomy" id="412467"/>
    <lineage>
        <taxon>Eukaryota</taxon>
        <taxon>Amoebozoa</taxon>
        <taxon>Evosea</taxon>
        <taxon>Archamoebae</taxon>
        <taxon>Mastigamoebida</taxon>
        <taxon>Entamoebidae</taxon>
        <taxon>Entamoeba</taxon>
    </lineage>
</organism>
<reference evidence="6 7" key="1">
    <citation type="journal article" date="2019" name="PLoS Negl. Trop. Dis.">
        <title>Whole genome sequencing of Entamoeba nuttalli reveals mammalian host-related molecular signatures and a novel octapeptide-repeat surface protein.</title>
        <authorList>
            <person name="Tanaka M."/>
            <person name="Makiuchi T."/>
            <person name="Komiyama T."/>
            <person name="Shiina T."/>
            <person name="Osaki K."/>
            <person name="Tachibana H."/>
        </authorList>
    </citation>
    <scope>NUCLEOTIDE SEQUENCE [LARGE SCALE GENOMIC DNA]</scope>
    <source>
        <strain evidence="6 7">P19-061405</strain>
    </source>
</reference>
<dbReference type="Gene3D" id="3.40.30.10">
    <property type="entry name" value="Glutaredoxin"/>
    <property type="match status" value="1"/>
</dbReference>
<sequence>MNDDGIGRATEETVRIVKAIQFNEEHGAVYSLNWKPGKDTIEPTPDGIKKYLTAH</sequence>
<keyword evidence="2" id="KW-0049">Antioxidant</keyword>
<keyword evidence="7" id="KW-1185">Reference proteome</keyword>
<dbReference type="SUPFAM" id="SSF52833">
    <property type="entry name" value="Thioredoxin-like"/>
    <property type="match status" value="1"/>
</dbReference>
<evidence type="ECO:0000259" key="5">
    <source>
        <dbReference type="Pfam" id="PF10417"/>
    </source>
</evidence>
<dbReference type="InterPro" id="IPR036249">
    <property type="entry name" value="Thioredoxin-like_sf"/>
</dbReference>
<keyword evidence="4" id="KW-0676">Redox-active center</keyword>
<evidence type="ECO:0000256" key="3">
    <source>
        <dbReference type="ARBA" id="ARBA00023002"/>
    </source>
</evidence>
<name>A0ABQ0DMF2_9EUKA</name>
<evidence type="ECO:0000313" key="6">
    <source>
        <dbReference type="EMBL" id="GAB1223987.1"/>
    </source>
</evidence>
<feature type="domain" description="Peroxiredoxin C-terminal" evidence="5">
    <location>
        <begin position="19"/>
        <end position="53"/>
    </location>
</feature>
<keyword evidence="3" id="KW-0560">Oxidoreductase</keyword>